<reference evidence="2" key="1">
    <citation type="submission" date="2020-11" db="EMBL/GenBank/DDBJ databases">
        <authorList>
            <person name="Koelle M."/>
            <person name="Horta M.A.C."/>
            <person name="Nowrousian M."/>
            <person name="Ohm R.A."/>
            <person name="Benz P."/>
            <person name="Pilgard A."/>
        </authorList>
    </citation>
    <scope>NUCLEOTIDE SEQUENCE</scope>
    <source>
        <strain evidence="2">FPRL280</strain>
    </source>
</reference>
<dbReference type="EMBL" id="JADOXO010000671">
    <property type="protein sequence ID" value="KAF9801392.1"/>
    <property type="molecule type" value="Genomic_DNA"/>
</dbReference>
<proteinExistence type="predicted"/>
<name>A0A8H7NT74_9APHY</name>
<dbReference type="Proteomes" id="UP000639403">
    <property type="component" value="Unassembled WGS sequence"/>
</dbReference>
<dbReference type="AlphaFoldDB" id="A0A8H7NT74"/>
<comment type="caution">
    <text evidence="2">The sequence shown here is derived from an EMBL/GenBank/DDBJ whole genome shotgun (WGS) entry which is preliminary data.</text>
</comment>
<evidence type="ECO:0000313" key="2">
    <source>
        <dbReference type="EMBL" id="KAF9801392.1"/>
    </source>
</evidence>
<evidence type="ECO:0000256" key="1">
    <source>
        <dbReference type="SAM" id="MobiDB-lite"/>
    </source>
</evidence>
<feature type="region of interest" description="Disordered" evidence="1">
    <location>
        <begin position="1"/>
        <end position="97"/>
    </location>
</feature>
<organism evidence="2 3">
    <name type="scientific">Rhodonia placenta</name>
    <dbReference type="NCBI Taxonomy" id="104341"/>
    <lineage>
        <taxon>Eukaryota</taxon>
        <taxon>Fungi</taxon>
        <taxon>Dikarya</taxon>
        <taxon>Basidiomycota</taxon>
        <taxon>Agaricomycotina</taxon>
        <taxon>Agaricomycetes</taxon>
        <taxon>Polyporales</taxon>
        <taxon>Adustoporiaceae</taxon>
        <taxon>Rhodonia</taxon>
    </lineage>
</organism>
<evidence type="ECO:0000313" key="3">
    <source>
        <dbReference type="Proteomes" id="UP000639403"/>
    </source>
</evidence>
<accession>A0A8H7NT74</accession>
<reference evidence="2" key="2">
    <citation type="journal article" name="Front. Microbiol.">
        <title>Degradative Capacity of Two Strains of Rhodonia placenta: From Phenotype to Genotype.</title>
        <authorList>
            <person name="Kolle M."/>
            <person name="Horta M.A.C."/>
            <person name="Nowrousian M."/>
            <person name="Ohm R.A."/>
            <person name="Benz J.P."/>
            <person name="Pilgard A."/>
        </authorList>
    </citation>
    <scope>NUCLEOTIDE SEQUENCE</scope>
    <source>
        <strain evidence="2">FPRL280</strain>
    </source>
</reference>
<sequence>MAASTAPRPPRSVLRRSHAGVPEGRARTRGVWMRRRRRWKAQGGARGMQMPTPGPSTNASTSTSTSTYGNTSTKAGMTPRVPRLRGRRACVPGPPCLEPGCIRSTSMLVHVG</sequence>
<feature type="compositionally biased region" description="Low complexity" evidence="1">
    <location>
        <begin position="55"/>
        <end position="73"/>
    </location>
</feature>
<protein>
    <submittedName>
        <fullName evidence="2">Uncharacterized protein</fullName>
    </submittedName>
</protein>
<gene>
    <name evidence="2" type="ORF">IEO21_10130</name>
</gene>